<dbReference type="GO" id="GO:0051536">
    <property type="term" value="F:iron-sulfur cluster binding"/>
    <property type="evidence" value="ECO:0007669"/>
    <property type="project" value="UniProtKB-KW"/>
</dbReference>
<evidence type="ECO:0000313" key="13">
    <source>
        <dbReference type="EMBL" id="PXV63651.1"/>
    </source>
</evidence>
<evidence type="ECO:0000313" key="16">
    <source>
        <dbReference type="Proteomes" id="UP000324896"/>
    </source>
</evidence>
<dbReference type="Gene3D" id="3.20.20.70">
    <property type="entry name" value="Aldolase class I"/>
    <property type="match status" value="1"/>
</dbReference>
<dbReference type="InterPro" id="IPR023753">
    <property type="entry name" value="FAD/NAD-binding_dom"/>
</dbReference>
<organism evidence="14 16">
    <name type="scientific">Halanaerobium congolense</name>
    <dbReference type="NCBI Taxonomy" id="54121"/>
    <lineage>
        <taxon>Bacteria</taxon>
        <taxon>Bacillati</taxon>
        <taxon>Bacillota</taxon>
        <taxon>Clostridia</taxon>
        <taxon>Halanaerobiales</taxon>
        <taxon>Halanaerobiaceae</taxon>
        <taxon>Halanaerobium</taxon>
    </lineage>
</organism>
<keyword evidence="5" id="KW-0288">FMN</keyword>
<evidence type="ECO:0000256" key="7">
    <source>
        <dbReference type="ARBA" id="ARBA00023002"/>
    </source>
</evidence>
<dbReference type="Gene3D" id="3.40.50.720">
    <property type="entry name" value="NAD(P)-binding Rossmann-like Domain"/>
    <property type="match status" value="1"/>
</dbReference>
<keyword evidence="6" id="KW-0479">Metal-binding</keyword>
<feature type="coiled-coil region" evidence="10">
    <location>
        <begin position="452"/>
        <end position="479"/>
    </location>
</feature>
<dbReference type="Proteomes" id="UP000247389">
    <property type="component" value="Unassembled WGS sequence"/>
</dbReference>
<dbReference type="InterPro" id="IPR036188">
    <property type="entry name" value="FAD/NAD-bd_sf"/>
</dbReference>
<dbReference type="PRINTS" id="PR00368">
    <property type="entry name" value="FADPNR"/>
</dbReference>
<keyword evidence="8" id="KW-0408">Iron</keyword>
<comment type="cofactor">
    <cofactor evidence="2">
        <name>[4Fe-4S] cluster</name>
        <dbReference type="ChEBI" id="CHEBI:49883"/>
    </cofactor>
</comment>
<dbReference type="InterPro" id="IPR051793">
    <property type="entry name" value="NADH:flavin_oxidoreductase"/>
</dbReference>
<evidence type="ECO:0000256" key="2">
    <source>
        <dbReference type="ARBA" id="ARBA00001966"/>
    </source>
</evidence>
<dbReference type="EMBL" id="QICM01000022">
    <property type="protein sequence ID" value="PXV63651.1"/>
    <property type="molecule type" value="Genomic_DNA"/>
</dbReference>
<keyword evidence="10" id="KW-0175">Coiled coil</keyword>
<proteinExistence type="inferred from homology"/>
<reference evidence="14 16" key="1">
    <citation type="submission" date="2016-10" db="EMBL/GenBank/DDBJ databases">
        <authorList>
            <person name="Varghese N."/>
            <person name="Submissions S."/>
        </authorList>
    </citation>
    <scope>NUCLEOTIDE SEQUENCE [LARGE SCALE GENOMIC DNA]</scope>
    <source>
        <strain evidence="14 16">WG10</strain>
    </source>
</reference>
<dbReference type="GO" id="GO:0016491">
    <property type="term" value="F:oxidoreductase activity"/>
    <property type="evidence" value="ECO:0007669"/>
    <property type="project" value="UniProtKB-KW"/>
</dbReference>
<evidence type="ECO:0000259" key="12">
    <source>
        <dbReference type="Pfam" id="PF07992"/>
    </source>
</evidence>
<dbReference type="InterPro" id="IPR001155">
    <property type="entry name" value="OxRdtase_FMN_N"/>
</dbReference>
<dbReference type="SUPFAM" id="SSF51395">
    <property type="entry name" value="FMN-linked oxidoreductases"/>
    <property type="match status" value="1"/>
</dbReference>
<dbReference type="RefSeq" id="WP_110301031.1">
    <property type="nucleotide sequence ID" value="NZ_FMYT01000003.1"/>
</dbReference>
<protein>
    <submittedName>
        <fullName evidence="14">2-enoate reductase</fullName>
    </submittedName>
</protein>
<dbReference type="PANTHER" id="PTHR42917:SF2">
    <property type="entry name" value="2,4-DIENOYL-COA REDUCTASE [(2E)-ENOYL-COA-PRODUCING]"/>
    <property type="match status" value="1"/>
</dbReference>
<dbReference type="Pfam" id="PF00724">
    <property type="entry name" value="Oxidored_FMN"/>
    <property type="match status" value="1"/>
</dbReference>
<evidence type="ECO:0000256" key="3">
    <source>
        <dbReference type="ARBA" id="ARBA00011048"/>
    </source>
</evidence>
<evidence type="ECO:0000256" key="8">
    <source>
        <dbReference type="ARBA" id="ARBA00023004"/>
    </source>
</evidence>
<sequence>MDKKYSSLFEPLKIANLEIKNRIGMAPMAASGLINSDNAFDQRAIEYYVERAKGGAGLIITGGVEVENTIEQTHTGIFQNISTNPTAFKLTAVEMVERVQAHGAKIFLQLTMGFGRSLFLDVVDSHPAAPSAVAHFSQPEITCRELKTEEVEFMIQKMIDAAVLAEDIGFDGVEVHAMHEGYLIDQFALSLFNNRTDKYGGNLKNRLRVAAEIVEGIKKKLGSDYPVTLRYGVKSCIKELHQGGLPGEDYQEKGRTLEEGLEVAAILEEAGYDALNADLGSYEALYWAHPPTYMDHGPYLPYVQKLKEVVDIPILTAGRLDDPKLAAQAVGEGQVDMALLGRGLLADPDWPNKVRYQKLDKIRPCLGCHDGCMGRMESGKKISCAVNPACGREVEYSIDSALKEKEIMIVGGGIAAMEAARVCALRGHKVKLYEKNDYLGGHLIEASVPEFKKDERKLIEWYKNELAELEVNINLEQEVDQKLIEELSPDEVIIAAGAKANIPPIAGVEQKNVITACRALMNEDQIGERVVILGGGLVGVETAVWLAEKGKEITIVEMMDDLLDSIFVSHANSDMLKDLVDFHKIDVKTGSSILEIDKNTVSVISKNFRRENIEADTIIIAAGYKENKKLYRQIKDMDLKVNLIGDSKKVANIMYSIWDAYEVAKSI</sequence>
<keyword evidence="7" id="KW-0560">Oxidoreductase</keyword>
<dbReference type="GO" id="GO:0010181">
    <property type="term" value="F:FMN binding"/>
    <property type="evidence" value="ECO:0007669"/>
    <property type="project" value="InterPro"/>
</dbReference>
<evidence type="ECO:0000256" key="9">
    <source>
        <dbReference type="ARBA" id="ARBA00023014"/>
    </source>
</evidence>
<evidence type="ECO:0000256" key="10">
    <source>
        <dbReference type="SAM" id="Coils"/>
    </source>
</evidence>
<name>A0A1G6JY24_9FIRM</name>
<keyword evidence="4" id="KW-0285">Flavoprotein</keyword>
<evidence type="ECO:0000313" key="14">
    <source>
        <dbReference type="EMBL" id="SDC23593.1"/>
    </source>
</evidence>
<dbReference type="Gene3D" id="3.50.50.60">
    <property type="entry name" value="FAD/NAD(P)-binding domain"/>
    <property type="match status" value="1"/>
</dbReference>
<dbReference type="AlphaFoldDB" id="A0A1G6JY24"/>
<feature type="domain" description="FAD/NAD(P)-binding" evidence="12">
    <location>
        <begin position="406"/>
        <end position="641"/>
    </location>
</feature>
<dbReference type="InterPro" id="IPR013785">
    <property type="entry name" value="Aldolase_TIM"/>
</dbReference>
<dbReference type="PRINTS" id="PR00469">
    <property type="entry name" value="PNDRDTASEII"/>
</dbReference>
<keyword evidence="9" id="KW-0411">Iron-sulfur</keyword>
<dbReference type="GO" id="GO:0046872">
    <property type="term" value="F:metal ion binding"/>
    <property type="evidence" value="ECO:0007669"/>
    <property type="project" value="UniProtKB-KW"/>
</dbReference>
<evidence type="ECO:0000256" key="4">
    <source>
        <dbReference type="ARBA" id="ARBA00022630"/>
    </source>
</evidence>
<evidence type="ECO:0000313" key="15">
    <source>
        <dbReference type="Proteomes" id="UP000247389"/>
    </source>
</evidence>
<accession>A0A1G6JY24</accession>
<evidence type="ECO:0000256" key="5">
    <source>
        <dbReference type="ARBA" id="ARBA00022643"/>
    </source>
</evidence>
<dbReference type="EMBL" id="FMYT01000003">
    <property type="protein sequence ID" value="SDC23593.1"/>
    <property type="molecule type" value="Genomic_DNA"/>
</dbReference>
<comment type="similarity">
    <text evidence="3">In the N-terminal section; belongs to the NADH:flavin oxidoreductase/NADH oxidase family.</text>
</comment>
<evidence type="ECO:0000256" key="6">
    <source>
        <dbReference type="ARBA" id="ARBA00022723"/>
    </source>
</evidence>
<reference evidence="13 15" key="2">
    <citation type="submission" date="2018-04" db="EMBL/GenBank/DDBJ databases">
        <title>Subsurface microbial communities from deep shales in Ohio and West Virginia, USA.</title>
        <authorList>
            <person name="Wrighton K."/>
        </authorList>
    </citation>
    <scope>NUCLEOTIDE SEQUENCE [LARGE SCALE GENOMIC DNA]</scope>
    <source>
        <strain evidence="13 15">MSL28</strain>
    </source>
</reference>
<evidence type="ECO:0000256" key="1">
    <source>
        <dbReference type="ARBA" id="ARBA00001917"/>
    </source>
</evidence>
<dbReference type="PANTHER" id="PTHR42917">
    <property type="entry name" value="2,4-DIENOYL-COA REDUCTASE"/>
    <property type="match status" value="1"/>
</dbReference>
<comment type="cofactor">
    <cofactor evidence="1">
        <name>FMN</name>
        <dbReference type="ChEBI" id="CHEBI:58210"/>
    </cofactor>
</comment>
<feature type="domain" description="NADH:flavin oxidoreductase/NADH oxidase N-terminal" evidence="11">
    <location>
        <begin position="7"/>
        <end position="358"/>
    </location>
</feature>
<evidence type="ECO:0000259" key="11">
    <source>
        <dbReference type="Pfam" id="PF00724"/>
    </source>
</evidence>
<dbReference type="Proteomes" id="UP000324896">
    <property type="component" value="Unassembled WGS sequence"/>
</dbReference>
<dbReference type="SUPFAM" id="SSF51905">
    <property type="entry name" value="FAD/NAD(P)-binding domain"/>
    <property type="match status" value="1"/>
</dbReference>
<gene>
    <name evidence="13" type="ORF">C8C78_1229</name>
    <name evidence="14" type="ORF">SAMN04488597_103165</name>
</gene>
<dbReference type="Pfam" id="PF07992">
    <property type="entry name" value="Pyr_redox_2"/>
    <property type="match status" value="1"/>
</dbReference>